<feature type="signal peptide" evidence="4">
    <location>
        <begin position="1"/>
        <end position="29"/>
    </location>
</feature>
<keyword evidence="2 4" id="KW-0732">Signal</keyword>
<dbReference type="GO" id="GO:0005829">
    <property type="term" value="C:cytosol"/>
    <property type="evidence" value="ECO:0007669"/>
    <property type="project" value="TreeGrafter"/>
</dbReference>
<comment type="caution">
    <text evidence="5">The sequence shown here is derived from an EMBL/GenBank/DDBJ whole genome shotgun (WGS) entry which is preliminary data.</text>
</comment>
<dbReference type="InterPro" id="IPR005632">
    <property type="entry name" value="Chaperone_Skp"/>
</dbReference>
<dbReference type="AlphaFoldDB" id="A0A9X2NW33"/>
<reference evidence="5" key="2">
    <citation type="submission" date="2022-04" db="EMBL/GenBank/DDBJ databases">
        <authorList>
            <person name="Fokt H."/>
            <person name="Baines J."/>
        </authorList>
    </citation>
    <scope>NUCLEOTIDE SEQUENCE</scope>
    <source>
        <strain evidence="5">KH569_7</strain>
    </source>
</reference>
<dbReference type="Gene3D" id="3.30.910.20">
    <property type="entry name" value="Skp domain"/>
    <property type="match status" value="1"/>
</dbReference>
<evidence type="ECO:0000256" key="2">
    <source>
        <dbReference type="ARBA" id="ARBA00022729"/>
    </source>
</evidence>
<dbReference type="EMBL" id="JAMZEE010000006">
    <property type="protein sequence ID" value="MCR6507396.1"/>
    <property type="molecule type" value="Genomic_DNA"/>
</dbReference>
<accession>A0A9X2NW33</accession>
<dbReference type="SMART" id="SM00935">
    <property type="entry name" value="OmpH"/>
    <property type="match status" value="1"/>
</dbReference>
<reference evidence="5" key="1">
    <citation type="journal article" date="2022" name="Arch. Microbiol.">
        <title>Bacteroides muris sp. nov. isolated from the cecum of wild-derived house mice.</title>
        <authorList>
            <person name="Fokt H."/>
            <person name="Unni R."/>
            <person name="Repnik U."/>
            <person name="Schmitz R.A."/>
            <person name="Bramkamp M."/>
            <person name="Baines J.F."/>
            <person name="Unterweger D."/>
        </authorList>
    </citation>
    <scope>NUCLEOTIDE SEQUENCE</scope>
    <source>
        <strain evidence="5">KH569_7</strain>
    </source>
</reference>
<dbReference type="GO" id="GO:0050821">
    <property type="term" value="P:protein stabilization"/>
    <property type="evidence" value="ECO:0007669"/>
    <property type="project" value="TreeGrafter"/>
</dbReference>
<dbReference type="SUPFAM" id="SSF111384">
    <property type="entry name" value="OmpH-like"/>
    <property type="match status" value="1"/>
</dbReference>
<evidence type="ECO:0000313" key="5">
    <source>
        <dbReference type="EMBL" id="MCR6507396.1"/>
    </source>
</evidence>
<evidence type="ECO:0000256" key="1">
    <source>
        <dbReference type="ARBA" id="ARBA00009091"/>
    </source>
</evidence>
<name>A0A9X2NW33_9BACE</name>
<comment type="similarity">
    <text evidence="1">Belongs to the Skp family.</text>
</comment>
<dbReference type="PANTHER" id="PTHR35089">
    <property type="entry name" value="CHAPERONE PROTEIN SKP"/>
    <property type="match status" value="1"/>
</dbReference>
<feature type="coiled-coil region" evidence="3">
    <location>
        <begin position="190"/>
        <end position="251"/>
    </location>
</feature>
<gene>
    <name evidence="5" type="ORF">M1B78_04190</name>
</gene>
<evidence type="ECO:0000256" key="4">
    <source>
        <dbReference type="SAM" id="SignalP"/>
    </source>
</evidence>
<protein>
    <submittedName>
        <fullName evidence="5">OmpH family outer membrane protein</fullName>
    </submittedName>
</protein>
<organism evidence="5 6">
    <name type="scientific">Bacteroides muris</name>
    <name type="common">ex Fokt et al. 2023</name>
    <dbReference type="NCBI Taxonomy" id="2937417"/>
    <lineage>
        <taxon>Bacteria</taxon>
        <taxon>Pseudomonadati</taxon>
        <taxon>Bacteroidota</taxon>
        <taxon>Bacteroidia</taxon>
        <taxon>Bacteroidales</taxon>
        <taxon>Bacteroidaceae</taxon>
        <taxon>Bacteroides</taxon>
    </lineage>
</organism>
<evidence type="ECO:0000313" key="6">
    <source>
        <dbReference type="Proteomes" id="UP001143810"/>
    </source>
</evidence>
<feature type="chain" id="PRO_5040953459" evidence="4">
    <location>
        <begin position="30"/>
        <end position="313"/>
    </location>
</feature>
<dbReference type="Proteomes" id="UP001143810">
    <property type="component" value="Unassembled WGS sequence"/>
</dbReference>
<keyword evidence="3" id="KW-0175">Coiled coil</keyword>
<evidence type="ECO:0000256" key="3">
    <source>
        <dbReference type="SAM" id="Coils"/>
    </source>
</evidence>
<dbReference type="RefSeq" id="WP_257939968.1">
    <property type="nucleotide sequence ID" value="NZ_JAMZEE010000006.1"/>
</dbReference>
<proteinExistence type="inferred from homology"/>
<dbReference type="Pfam" id="PF03938">
    <property type="entry name" value="OmpH"/>
    <property type="match status" value="1"/>
</dbReference>
<dbReference type="GO" id="GO:0051082">
    <property type="term" value="F:unfolded protein binding"/>
    <property type="evidence" value="ECO:0007669"/>
    <property type="project" value="InterPro"/>
</dbReference>
<dbReference type="PANTHER" id="PTHR35089:SF1">
    <property type="entry name" value="CHAPERONE PROTEIN SKP"/>
    <property type="match status" value="1"/>
</dbReference>
<dbReference type="InterPro" id="IPR024930">
    <property type="entry name" value="Skp_dom_sf"/>
</dbReference>
<sequence>MKYFKFGSFCKSVFLMTLVTCLSPSVLSAQNNLIVQQNVGNQQQVKEEQGGYYINGISTKEDIGGVEVSRGIRVSNISLSGDYRIKFRNYNNIPVSVIYEFEVCNGTKLTGTIVLDAGEEKETSDDYCGPCNFKLITRSFTSNSTQQRGQYFGIQTPNNTVPAQSAGTFKLGYIETVNLMEYVPGFQNAQEKMKLRTKEFEAEFNQMQQELQSKIEQYQLNSKNGVNEAQLKIQQDELTKLDQKIKQFRESATHTLSQYQANLMIPIQERLIEAIKQAAKQHGAQAVFEKNTCLYFNDDSCIDLSVTVKELLR</sequence>